<dbReference type="InterPro" id="IPR001138">
    <property type="entry name" value="Zn2Cys6_DnaBD"/>
</dbReference>
<organism evidence="4 5">
    <name type="scientific">Hyaloscypha variabilis (strain UAMH 11265 / GT02V1 / F)</name>
    <name type="common">Meliniomyces variabilis</name>
    <dbReference type="NCBI Taxonomy" id="1149755"/>
    <lineage>
        <taxon>Eukaryota</taxon>
        <taxon>Fungi</taxon>
        <taxon>Dikarya</taxon>
        <taxon>Ascomycota</taxon>
        <taxon>Pezizomycotina</taxon>
        <taxon>Leotiomycetes</taxon>
        <taxon>Helotiales</taxon>
        <taxon>Hyaloscyphaceae</taxon>
        <taxon>Hyaloscypha</taxon>
        <taxon>Hyaloscypha variabilis</taxon>
    </lineage>
</organism>
<evidence type="ECO:0000313" key="4">
    <source>
        <dbReference type="EMBL" id="PMD39417.1"/>
    </source>
</evidence>
<accession>A0A2J6RLP2</accession>
<keyword evidence="1" id="KW-0539">Nucleus</keyword>
<reference evidence="4 5" key="1">
    <citation type="submission" date="2016-04" db="EMBL/GenBank/DDBJ databases">
        <title>A degradative enzymes factory behind the ericoid mycorrhizal symbiosis.</title>
        <authorList>
            <consortium name="DOE Joint Genome Institute"/>
            <person name="Martino E."/>
            <person name="Morin E."/>
            <person name="Grelet G."/>
            <person name="Kuo A."/>
            <person name="Kohler A."/>
            <person name="Daghino S."/>
            <person name="Barry K."/>
            <person name="Choi C."/>
            <person name="Cichocki N."/>
            <person name="Clum A."/>
            <person name="Copeland A."/>
            <person name="Hainaut M."/>
            <person name="Haridas S."/>
            <person name="Labutti K."/>
            <person name="Lindquist E."/>
            <person name="Lipzen A."/>
            <person name="Khouja H.-R."/>
            <person name="Murat C."/>
            <person name="Ohm R."/>
            <person name="Olson A."/>
            <person name="Spatafora J."/>
            <person name="Veneault-Fourrey C."/>
            <person name="Henrissat B."/>
            <person name="Grigoriev I."/>
            <person name="Martin F."/>
            <person name="Perotto S."/>
        </authorList>
    </citation>
    <scope>NUCLEOTIDE SEQUENCE [LARGE SCALE GENOMIC DNA]</scope>
    <source>
        <strain evidence="4 5">F</strain>
    </source>
</reference>
<feature type="region of interest" description="Disordered" evidence="2">
    <location>
        <begin position="615"/>
        <end position="648"/>
    </location>
</feature>
<evidence type="ECO:0000313" key="5">
    <source>
        <dbReference type="Proteomes" id="UP000235786"/>
    </source>
</evidence>
<dbReference type="OrthoDB" id="5426982at2759"/>
<dbReference type="Proteomes" id="UP000235786">
    <property type="component" value="Unassembled WGS sequence"/>
</dbReference>
<dbReference type="InterPro" id="IPR036864">
    <property type="entry name" value="Zn2-C6_fun-type_DNA-bd_sf"/>
</dbReference>
<dbReference type="Gene3D" id="4.10.240.10">
    <property type="entry name" value="Zn(2)-C6 fungal-type DNA-binding domain"/>
    <property type="match status" value="1"/>
</dbReference>
<protein>
    <recommendedName>
        <fullName evidence="3">Zn(2)-C6 fungal-type domain-containing protein</fullName>
    </recommendedName>
</protein>
<dbReference type="Pfam" id="PF00172">
    <property type="entry name" value="Zn_clus"/>
    <property type="match status" value="1"/>
</dbReference>
<dbReference type="AlphaFoldDB" id="A0A2J6RLP2"/>
<dbReference type="CDD" id="cd00067">
    <property type="entry name" value="GAL4"/>
    <property type="match status" value="1"/>
</dbReference>
<evidence type="ECO:0000256" key="2">
    <source>
        <dbReference type="SAM" id="MobiDB-lite"/>
    </source>
</evidence>
<keyword evidence="5" id="KW-1185">Reference proteome</keyword>
<name>A0A2J6RLP2_HYAVF</name>
<dbReference type="EMBL" id="KZ613946">
    <property type="protein sequence ID" value="PMD39417.1"/>
    <property type="molecule type" value="Genomic_DNA"/>
</dbReference>
<dbReference type="InterPro" id="IPR052973">
    <property type="entry name" value="Fungal_sec-metab_reg_TF"/>
</dbReference>
<dbReference type="PANTHER" id="PTHR35392:SF2">
    <property type="entry name" value="ZN(II)2CYS6 TRANSCRIPTION FACTOR (EUROFUNG)"/>
    <property type="match status" value="1"/>
</dbReference>
<gene>
    <name evidence="4" type="ORF">L207DRAFT_583292</name>
</gene>
<evidence type="ECO:0000256" key="1">
    <source>
        <dbReference type="ARBA" id="ARBA00023242"/>
    </source>
</evidence>
<dbReference type="GO" id="GO:0008270">
    <property type="term" value="F:zinc ion binding"/>
    <property type="evidence" value="ECO:0007669"/>
    <property type="project" value="InterPro"/>
</dbReference>
<dbReference type="PANTHER" id="PTHR35392">
    <property type="entry name" value="ZN(II)2CYS6 TRANSCRIPTION FACTOR (EUROFUNG)-RELATED-RELATED"/>
    <property type="match status" value="1"/>
</dbReference>
<dbReference type="GO" id="GO:0000981">
    <property type="term" value="F:DNA-binding transcription factor activity, RNA polymerase II-specific"/>
    <property type="evidence" value="ECO:0007669"/>
    <property type="project" value="InterPro"/>
</dbReference>
<dbReference type="SUPFAM" id="SSF57701">
    <property type="entry name" value="Zn2/Cys6 DNA-binding domain"/>
    <property type="match status" value="1"/>
</dbReference>
<evidence type="ECO:0000259" key="3">
    <source>
        <dbReference type="Pfam" id="PF00172"/>
    </source>
</evidence>
<proteinExistence type="predicted"/>
<sequence>MPASQNHIQPLKAAFGCFLLEHLPPTNDNPPRKRARFTPQRRKEVALLRGKTCLRCRLLKLRCSGDNPCQTCFRVASWTTQSKHLRFSYCIRASLKDLSIFGYSLPPQAMTEAILGKAKDLISASIELSFPFDFEWNLDSLSQHVLSWLGNPAKSPTSKVGILCSTGFQRLIQAQVGSDLSHAFQQMLLACTTAYNREKGAETSQFSYEELQQITSVAGEYVLASLERRLTPAELEKNMATLEYSQALFLVLLGTILAVSYMEPIHDPLTSDIASHVDSTLSKPLYESVQEHLCATLAHYMIYLSHKTRTIFDPPTQEHLITKAHERWHVQGRFEWNTTVQFQETSSDGDSKFANTSNSGEERAASLTVHELCEEASEEFGLHKWSELFDHNHVRHCSSFSRFSTDAESIMDDHRITPLVWTQDAFAGSAGIGMIYDPTTADLPDHTVGSIATTNVLGFLEDTAGPRSQSVQFSTSDITTNSSLDIMVDSSTMLSSASIRQPAIEEMENTVEKLDTPLCEMPLWSTIPVGSSTAWKETVNTDLIQVMKERTPLSKKKNRRKLLVGETDECIVCLERVRCDPNTEICDPCSKAIKKQFQNLNANNDLLRSHLNTTTTELEKRRELVPPRTNSDTNELHSDSSERLTTGNTTFDLGWTRKVSSQTSQQYPATEPFTKEDVRATSTNLPRYKQHSSTDEFSQDLIMLIDGEGSGRLVPELNVPNVTARGDVHERCNNSTKHFKAGGGGSWLVSMKFILRRFLV</sequence>
<feature type="domain" description="Zn(2)-C6 fungal-type" evidence="3">
    <location>
        <begin position="53"/>
        <end position="73"/>
    </location>
</feature>